<evidence type="ECO:0000256" key="3">
    <source>
        <dbReference type="ARBA" id="ARBA00009433"/>
    </source>
</evidence>
<proteinExistence type="inferred from homology"/>
<feature type="domain" description="4Fe-4S ferredoxin-type" evidence="14">
    <location>
        <begin position="136"/>
        <end position="167"/>
    </location>
</feature>
<evidence type="ECO:0000256" key="5">
    <source>
        <dbReference type="ARBA" id="ARBA00022485"/>
    </source>
</evidence>
<dbReference type="GO" id="GO:0046872">
    <property type="term" value="F:metal ion binding"/>
    <property type="evidence" value="ECO:0007669"/>
    <property type="project" value="UniProtKB-KW"/>
</dbReference>
<dbReference type="PROSITE" id="PS51379">
    <property type="entry name" value="4FE4S_FER_2"/>
    <property type="match status" value="1"/>
</dbReference>
<reference evidence="16" key="1">
    <citation type="submission" date="2017-06" db="EMBL/GenBank/DDBJ databases">
        <authorList>
            <person name="Cremers G."/>
        </authorList>
    </citation>
    <scope>NUCLEOTIDE SEQUENCE [LARGE SCALE GENOMIC DNA]</scope>
</reference>
<dbReference type="InterPro" id="IPR017896">
    <property type="entry name" value="4Fe4S_Fe-S-bd"/>
</dbReference>
<keyword evidence="9 15" id="KW-0560">Oxidoreductase</keyword>
<keyword evidence="6" id="KW-0816">Tricarboxylic acid cycle</keyword>
<dbReference type="GO" id="GO:0051539">
    <property type="term" value="F:4 iron, 4 sulfur cluster binding"/>
    <property type="evidence" value="ECO:0007669"/>
    <property type="project" value="UniProtKB-KW"/>
</dbReference>
<keyword evidence="16" id="KW-1185">Reference proteome</keyword>
<evidence type="ECO:0000256" key="9">
    <source>
        <dbReference type="ARBA" id="ARBA00023002"/>
    </source>
</evidence>
<dbReference type="RefSeq" id="WP_096207211.1">
    <property type="nucleotide sequence ID" value="NZ_FZMP01000231.1"/>
</dbReference>
<dbReference type="PANTHER" id="PTHR11921">
    <property type="entry name" value="SUCCINATE DEHYDROGENASE IRON-SULFUR PROTEIN"/>
    <property type="match status" value="1"/>
</dbReference>
<dbReference type="Gene3D" id="1.10.1060.10">
    <property type="entry name" value="Alpha-helical ferredoxin"/>
    <property type="match status" value="1"/>
</dbReference>
<sequence length="239" mass="27647">MILNLKIFRYDPGKDEKPYYQNFEVDADPMDRLLDCLNKIRWEQDPSLSFRMSCGHGICGSDGMRVNGISALPCQKVVKDFKEGEEILIEPLAVFRVVKDLIVDMEPFFERYYSIRPYLITKSPPPEKERLQSVEERQKFEDATRCILCACCTASCPINQAKETANYIGPAALVRSYRYLFDSRDEGHDERLALLDHKDGVWGCKTRWWCTKVCPKQIPVTIEIAATRKSIYDITKKTK</sequence>
<keyword evidence="10" id="KW-0408">Iron</keyword>
<comment type="cofactor">
    <cofactor evidence="13">
        <name>[2Fe-2S] cluster</name>
        <dbReference type="ChEBI" id="CHEBI:190135"/>
    </cofactor>
</comment>
<dbReference type="PANTHER" id="PTHR11921:SF29">
    <property type="entry name" value="SUCCINATE DEHYDROGENASE [UBIQUINONE] IRON-SULFUR SUBUNIT, MITOCHONDRIAL"/>
    <property type="match status" value="1"/>
</dbReference>
<dbReference type="GO" id="GO:0051537">
    <property type="term" value="F:2 iron, 2 sulfur cluster binding"/>
    <property type="evidence" value="ECO:0007669"/>
    <property type="project" value="UniProtKB-KW"/>
</dbReference>
<dbReference type="InterPro" id="IPR025192">
    <property type="entry name" value="Succ_DH/fum_Rdtase_N"/>
</dbReference>
<dbReference type="Pfam" id="PF13085">
    <property type="entry name" value="Fer2_3"/>
    <property type="match status" value="1"/>
</dbReference>
<dbReference type="AlphaFoldDB" id="A0A284VTZ1"/>
<dbReference type="Pfam" id="PF13183">
    <property type="entry name" value="Fer4_8"/>
    <property type="match status" value="1"/>
</dbReference>
<evidence type="ECO:0000256" key="1">
    <source>
        <dbReference type="ARBA" id="ARBA00001927"/>
    </source>
</evidence>
<name>A0A284VTZ1_9EURY</name>
<organism evidence="15 16">
    <name type="scientific">Candidatus Methanoperedens nitratireducens</name>
    <dbReference type="NCBI Taxonomy" id="1392998"/>
    <lineage>
        <taxon>Archaea</taxon>
        <taxon>Methanobacteriati</taxon>
        <taxon>Methanobacteriota</taxon>
        <taxon>Stenosarchaea group</taxon>
        <taxon>Methanomicrobia</taxon>
        <taxon>Methanosarcinales</taxon>
        <taxon>ANME-2 cluster</taxon>
        <taxon>Candidatus Methanoperedentaceae</taxon>
        <taxon>Candidatus Methanoperedens</taxon>
    </lineage>
</organism>
<dbReference type="GO" id="GO:0006099">
    <property type="term" value="P:tricarboxylic acid cycle"/>
    <property type="evidence" value="ECO:0007669"/>
    <property type="project" value="UniProtKB-KW"/>
</dbReference>
<keyword evidence="11" id="KW-0411">Iron-sulfur</keyword>
<dbReference type="InterPro" id="IPR036010">
    <property type="entry name" value="2Fe-2S_ferredoxin-like_sf"/>
</dbReference>
<dbReference type="EMBL" id="FZMP01000231">
    <property type="protein sequence ID" value="SNQ62679.1"/>
    <property type="molecule type" value="Genomic_DNA"/>
</dbReference>
<dbReference type="GO" id="GO:0022904">
    <property type="term" value="P:respiratory electron transport chain"/>
    <property type="evidence" value="ECO:0007669"/>
    <property type="project" value="TreeGrafter"/>
</dbReference>
<evidence type="ECO:0000256" key="11">
    <source>
        <dbReference type="ARBA" id="ARBA00023014"/>
    </source>
</evidence>
<evidence type="ECO:0000313" key="16">
    <source>
        <dbReference type="Proteomes" id="UP000218615"/>
    </source>
</evidence>
<dbReference type="GO" id="GO:0051538">
    <property type="term" value="F:3 iron, 4 sulfur cluster binding"/>
    <property type="evidence" value="ECO:0007669"/>
    <property type="project" value="UniProtKB-KW"/>
</dbReference>
<evidence type="ECO:0000256" key="8">
    <source>
        <dbReference type="ARBA" id="ARBA00022723"/>
    </source>
</evidence>
<evidence type="ECO:0000256" key="10">
    <source>
        <dbReference type="ARBA" id="ARBA00023004"/>
    </source>
</evidence>
<evidence type="ECO:0000256" key="13">
    <source>
        <dbReference type="ARBA" id="ARBA00034078"/>
    </source>
</evidence>
<dbReference type="EC" id="1.3.5.1" evidence="4"/>
<comment type="cofactor">
    <cofactor evidence="2">
        <name>[4Fe-4S] cluster</name>
        <dbReference type="ChEBI" id="CHEBI:49883"/>
    </cofactor>
</comment>
<dbReference type="PROSITE" id="PS00198">
    <property type="entry name" value="4FE4S_FER_1"/>
    <property type="match status" value="1"/>
</dbReference>
<dbReference type="InterPro" id="IPR012675">
    <property type="entry name" value="Beta-grasp_dom_sf"/>
</dbReference>
<dbReference type="SUPFAM" id="SSF46548">
    <property type="entry name" value="alpha-helical ferredoxin"/>
    <property type="match status" value="1"/>
</dbReference>
<dbReference type="InterPro" id="IPR050573">
    <property type="entry name" value="SDH/FRD_Iron-Sulfur"/>
</dbReference>
<gene>
    <name evidence="15" type="primary">sdhB</name>
    <name evidence="15" type="ORF">MNV_810021</name>
</gene>
<evidence type="ECO:0000256" key="2">
    <source>
        <dbReference type="ARBA" id="ARBA00001966"/>
    </source>
</evidence>
<dbReference type="NCBIfam" id="TIGR00384">
    <property type="entry name" value="dhsB"/>
    <property type="match status" value="1"/>
</dbReference>
<dbReference type="InterPro" id="IPR009051">
    <property type="entry name" value="Helical_ferredxn"/>
</dbReference>
<dbReference type="FunFam" id="1.10.1060.10:FF:000003">
    <property type="entry name" value="Succinate dehydrogenase iron-sulfur subunit"/>
    <property type="match status" value="1"/>
</dbReference>
<evidence type="ECO:0000256" key="6">
    <source>
        <dbReference type="ARBA" id="ARBA00022532"/>
    </source>
</evidence>
<dbReference type="OrthoDB" id="144910at2157"/>
<accession>A0A284VTZ1</accession>
<protein>
    <recommendedName>
        <fullName evidence="4">succinate dehydrogenase</fullName>
        <ecNumber evidence="4">1.3.5.1</ecNumber>
    </recommendedName>
</protein>
<keyword evidence="5" id="KW-0004">4Fe-4S</keyword>
<keyword evidence="12" id="KW-0003">3Fe-4S</keyword>
<dbReference type="NCBIfam" id="NF004616">
    <property type="entry name" value="PRK05950.1"/>
    <property type="match status" value="1"/>
</dbReference>
<evidence type="ECO:0000256" key="12">
    <source>
        <dbReference type="ARBA" id="ARBA00023291"/>
    </source>
</evidence>
<evidence type="ECO:0000256" key="4">
    <source>
        <dbReference type="ARBA" id="ARBA00012792"/>
    </source>
</evidence>
<evidence type="ECO:0000256" key="7">
    <source>
        <dbReference type="ARBA" id="ARBA00022714"/>
    </source>
</evidence>
<dbReference type="Proteomes" id="UP000218615">
    <property type="component" value="Unassembled WGS sequence"/>
</dbReference>
<comment type="similarity">
    <text evidence="3">Belongs to the succinate dehydrogenase/fumarate reductase iron-sulfur protein family.</text>
</comment>
<dbReference type="Gene3D" id="3.10.20.30">
    <property type="match status" value="1"/>
</dbReference>
<dbReference type="InterPro" id="IPR017900">
    <property type="entry name" value="4Fe4S_Fe_S_CS"/>
</dbReference>
<dbReference type="STRING" id="1392998.ANME2D_02280"/>
<comment type="cofactor">
    <cofactor evidence="1">
        <name>[3Fe-4S] cluster</name>
        <dbReference type="ChEBI" id="CHEBI:21137"/>
    </cofactor>
</comment>
<keyword evidence="8" id="KW-0479">Metal-binding</keyword>
<evidence type="ECO:0000259" key="14">
    <source>
        <dbReference type="PROSITE" id="PS51379"/>
    </source>
</evidence>
<evidence type="ECO:0000313" key="15">
    <source>
        <dbReference type="EMBL" id="SNQ62679.1"/>
    </source>
</evidence>
<dbReference type="GO" id="GO:0009055">
    <property type="term" value="F:electron transfer activity"/>
    <property type="evidence" value="ECO:0007669"/>
    <property type="project" value="InterPro"/>
</dbReference>
<dbReference type="GO" id="GO:0008177">
    <property type="term" value="F:succinate dehydrogenase (quinone) activity"/>
    <property type="evidence" value="ECO:0007669"/>
    <property type="project" value="UniProtKB-EC"/>
</dbReference>
<dbReference type="SUPFAM" id="SSF54292">
    <property type="entry name" value="2Fe-2S ferredoxin-like"/>
    <property type="match status" value="1"/>
</dbReference>
<dbReference type="InterPro" id="IPR004489">
    <property type="entry name" value="Succ_DH/fum_Rdtase_Fe-S"/>
</dbReference>
<keyword evidence="7" id="KW-0001">2Fe-2S</keyword>